<dbReference type="Pfam" id="PF01261">
    <property type="entry name" value="AP_endonuc_2"/>
    <property type="match status" value="1"/>
</dbReference>
<proteinExistence type="predicted"/>
<dbReference type="Proteomes" id="UP000622648">
    <property type="component" value="Unassembled WGS sequence"/>
</dbReference>
<dbReference type="EMBL" id="SLWO01000009">
    <property type="protein sequence ID" value="TCO19904.1"/>
    <property type="molecule type" value="Genomic_DNA"/>
</dbReference>
<organism evidence="4 5">
    <name type="scientific">Pedobacter psychrotolerans</name>
    <dbReference type="NCBI Taxonomy" id="1843235"/>
    <lineage>
        <taxon>Bacteria</taxon>
        <taxon>Pseudomonadati</taxon>
        <taxon>Bacteroidota</taxon>
        <taxon>Sphingobacteriia</taxon>
        <taxon>Sphingobacteriales</taxon>
        <taxon>Sphingobacteriaceae</taxon>
        <taxon>Pedobacter</taxon>
    </lineage>
</organism>
<evidence type="ECO:0000256" key="1">
    <source>
        <dbReference type="ARBA" id="ARBA00023235"/>
    </source>
</evidence>
<reference evidence="3" key="1">
    <citation type="journal article" date="2014" name="Int. J. Syst. Evol. Microbiol.">
        <title>Complete genome of a new Firmicutes species belonging to the dominant human colonic microbiota ('Ruminococcus bicirculans') reveals two chromosomes and a selective capacity to utilize plant glucans.</title>
        <authorList>
            <consortium name="NISC Comparative Sequencing Program"/>
            <person name="Wegmann U."/>
            <person name="Louis P."/>
            <person name="Goesmann A."/>
            <person name="Henrissat B."/>
            <person name="Duncan S.H."/>
            <person name="Flint H.J."/>
        </authorList>
    </citation>
    <scope>NUCLEOTIDE SEQUENCE</scope>
    <source>
        <strain evidence="3">CGMCC 1.15644</strain>
    </source>
</reference>
<dbReference type="RefSeq" id="WP_132535817.1">
    <property type="nucleotide sequence ID" value="NZ_BMJO01000002.1"/>
</dbReference>
<keyword evidence="1 4" id="KW-0413">Isomerase</keyword>
<dbReference type="EMBL" id="BMJO01000002">
    <property type="protein sequence ID" value="GGE49731.1"/>
    <property type="molecule type" value="Genomic_DNA"/>
</dbReference>
<dbReference type="AlphaFoldDB" id="A0A4R2H409"/>
<reference evidence="6" key="2">
    <citation type="journal article" date="2019" name="Int. J. Syst. Evol. Microbiol.">
        <title>The Global Catalogue of Microorganisms (GCM) 10K type strain sequencing project: providing services to taxonomists for standard genome sequencing and annotation.</title>
        <authorList>
            <consortium name="The Broad Institute Genomics Platform"/>
            <consortium name="The Broad Institute Genome Sequencing Center for Infectious Disease"/>
            <person name="Wu L."/>
            <person name="Ma J."/>
        </authorList>
    </citation>
    <scope>NUCLEOTIDE SEQUENCE [LARGE SCALE GENOMIC DNA]</scope>
    <source>
        <strain evidence="6">CGMCC 1.15644</strain>
    </source>
</reference>
<protein>
    <submittedName>
        <fullName evidence="3">Endonuclease</fullName>
    </submittedName>
    <submittedName>
        <fullName evidence="4">Sugar phosphate isomerase/epimerase</fullName>
    </submittedName>
</protein>
<feature type="domain" description="Xylose isomerase-like TIM barrel" evidence="2">
    <location>
        <begin position="56"/>
        <end position="277"/>
    </location>
</feature>
<gene>
    <name evidence="4" type="ORF">EV200_10987</name>
    <name evidence="3" type="ORF">GCM10011413_14900</name>
</gene>
<dbReference type="GO" id="GO:0004519">
    <property type="term" value="F:endonuclease activity"/>
    <property type="evidence" value="ECO:0007669"/>
    <property type="project" value="UniProtKB-KW"/>
</dbReference>
<accession>A0A4R2H409</accession>
<evidence type="ECO:0000313" key="5">
    <source>
        <dbReference type="Proteomes" id="UP000295684"/>
    </source>
</evidence>
<dbReference type="InterPro" id="IPR013022">
    <property type="entry name" value="Xyl_isomerase-like_TIM-brl"/>
</dbReference>
<dbReference type="OrthoDB" id="1411356at2"/>
<keyword evidence="3" id="KW-0540">Nuclease</keyword>
<dbReference type="SUPFAM" id="SSF51658">
    <property type="entry name" value="Xylose isomerase-like"/>
    <property type="match status" value="1"/>
</dbReference>
<keyword evidence="6" id="KW-1185">Reference proteome</keyword>
<keyword evidence="3" id="KW-0378">Hydrolase</keyword>
<dbReference type="InterPro" id="IPR036237">
    <property type="entry name" value="Xyl_isomerase-like_sf"/>
</dbReference>
<evidence type="ECO:0000313" key="6">
    <source>
        <dbReference type="Proteomes" id="UP000622648"/>
    </source>
</evidence>
<dbReference type="GO" id="GO:0034015">
    <property type="term" value="F:L-ribulose-5-phosphate 3-epimerase activity"/>
    <property type="evidence" value="ECO:0007669"/>
    <property type="project" value="TreeGrafter"/>
</dbReference>
<dbReference type="GO" id="GO:0019852">
    <property type="term" value="P:L-ascorbic acid metabolic process"/>
    <property type="evidence" value="ECO:0007669"/>
    <property type="project" value="TreeGrafter"/>
</dbReference>
<dbReference type="Gene3D" id="3.20.20.150">
    <property type="entry name" value="Divalent-metal-dependent TIM barrel enzymes"/>
    <property type="match status" value="1"/>
</dbReference>
<name>A0A4R2H409_9SPHI</name>
<dbReference type="PANTHER" id="PTHR43489">
    <property type="entry name" value="ISOMERASE"/>
    <property type="match status" value="1"/>
</dbReference>
<reference evidence="3" key="4">
    <citation type="submission" date="2024-05" db="EMBL/GenBank/DDBJ databases">
        <authorList>
            <person name="Sun Q."/>
            <person name="Zhou Y."/>
        </authorList>
    </citation>
    <scope>NUCLEOTIDE SEQUENCE</scope>
    <source>
        <strain evidence="3">CGMCC 1.15644</strain>
    </source>
</reference>
<dbReference type="InterPro" id="IPR050417">
    <property type="entry name" value="Sugar_Epim/Isomerase"/>
</dbReference>
<evidence type="ECO:0000313" key="3">
    <source>
        <dbReference type="EMBL" id="GGE49731.1"/>
    </source>
</evidence>
<evidence type="ECO:0000313" key="4">
    <source>
        <dbReference type="EMBL" id="TCO19904.1"/>
    </source>
</evidence>
<evidence type="ECO:0000259" key="2">
    <source>
        <dbReference type="Pfam" id="PF01261"/>
    </source>
</evidence>
<reference evidence="4 5" key="3">
    <citation type="submission" date="2019-03" db="EMBL/GenBank/DDBJ databases">
        <title>Genomic Encyclopedia of Type Strains, Phase IV (KMG-IV): sequencing the most valuable type-strain genomes for metagenomic binning, comparative biology and taxonomic classification.</title>
        <authorList>
            <person name="Goeker M."/>
        </authorList>
    </citation>
    <scope>NUCLEOTIDE SEQUENCE [LARGE SCALE GENOMIC DNA]</scope>
    <source>
        <strain evidence="4 5">DSM 103236</strain>
    </source>
</reference>
<dbReference type="Proteomes" id="UP000295684">
    <property type="component" value="Unassembled WGS sequence"/>
</dbReference>
<keyword evidence="3" id="KW-0255">Endonuclease</keyword>
<dbReference type="PANTHER" id="PTHR43489:SF1">
    <property type="entry name" value="L-RIBULOSE-5-PHOSPHATE 3-EPIMERASE SGBU-RELATED"/>
    <property type="match status" value="1"/>
</dbReference>
<sequence>MENQKRRTFISSIALLTGGLLLSDQWVMASDKKTRYKVAVIDLMILKRQKLSALPLAQEIGADGLEIDMGGLGNRETFDNKLADAKIRQEYLDKAKELNLEICSLAMTGFYAQSFATRPTYQKMIRDCLDTAKAMGVKVVFLPLGVQGDLVKNPELRKPIIDRLKIAGKMASKAGVVIGIESALDATGELKLLKDVDSRNVKSYFNFSNAIKNGRDLCNELRILGRKNIIQIHATNEDGVWLQNDPKINLHKVKETLDDLGWGGWLVVERSRDAAQPTNVKYNFSANTSYLKSVFQNNASSLRGTKQSH</sequence>
<comment type="caution">
    <text evidence="4">The sequence shown here is derived from an EMBL/GenBank/DDBJ whole genome shotgun (WGS) entry which is preliminary data.</text>
</comment>